<evidence type="ECO:0000256" key="1">
    <source>
        <dbReference type="SAM" id="MobiDB-lite"/>
    </source>
</evidence>
<organism evidence="3 4">
    <name type="scientific">Nocardiopsis alborubida</name>
    <dbReference type="NCBI Taxonomy" id="146802"/>
    <lineage>
        <taxon>Bacteria</taxon>
        <taxon>Bacillati</taxon>
        <taxon>Actinomycetota</taxon>
        <taxon>Actinomycetes</taxon>
        <taxon>Streptosporangiales</taxon>
        <taxon>Nocardiopsidaceae</taxon>
        <taxon>Nocardiopsis</taxon>
    </lineage>
</organism>
<proteinExistence type="predicted"/>
<dbReference type="InterPro" id="IPR009061">
    <property type="entry name" value="DNA-bd_dom_put_sf"/>
</dbReference>
<dbReference type="Proteomes" id="UP000553209">
    <property type="component" value="Unassembled WGS sequence"/>
</dbReference>
<comment type="caution">
    <text evidence="3">The sequence shown here is derived from an EMBL/GenBank/DDBJ whole genome shotgun (WGS) entry which is preliminary data.</text>
</comment>
<reference evidence="3 4" key="1">
    <citation type="submission" date="2020-04" db="EMBL/GenBank/DDBJ databases">
        <title>MicrobeNet Type strains.</title>
        <authorList>
            <person name="Nicholson A.C."/>
        </authorList>
    </citation>
    <scope>NUCLEOTIDE SEQUENCE [LARGE SCALE GENOMIC DNA]</scope>
    <source>
        <strain evidence="3 4">ATCC 23612</strain>
    </source>
</reference>
<feature type="domain" description="Helix-turn-helix" evidence="2">
    <location>
        <begin position="31"/>
        <end position="79"/>
    </location>
</feature>
<evidence type="ECO:0000259" key="2">
    <source>
        <dbReference type="Pfam" id="PF12728"/>
    </source>
</evidence>
<accession>A0A7X6M969</accession>
<gene>
    <name evidence="3" type="ORF">HGB44_03685</name>
</gene>
<dbReference type="EMBL" id="JAAXPG010000002">
    <property type="protein sequence ID" value="NKY96779.1"/>
    <property type="molecule type" value="Genomic_DNA"/>
</dbReference>
<sequence length="81" mass="8982">MPTAAGRSTTGRSTTSRRTTSVRTDRAALPTEEAAHYTGLSYGTLKKWRVTGDGPAYVRIGSRVVYLIDDLDTWLREHRVA</sequence>
<evidence type="ECO:0000313" key="4">
    <source>
        <dbReference type="Proteomes" id="UP000553209"/>
    </source>
</evidence>
<keyword evidence="4" id="KW-1185">Reference proteome</keyword>
<dbReference type="InterPro" id="IPR041657">
    <property type="entry name" value="HTH_17"/>
</dbReference>
<dbReference type="Pfam" id="PF12728">
    <property type="entry name" value="HTH_17"/>
    <property type="match status" value="1"/>
</dbReference>
<name>A0A7X6M969_9ACTN</name>
<feature type="compositionally biased region" description="Low complexity" evidence="1">
    <location>
        <begin position="1"/>
        <end position="22"/>
    </location>
</feature>
<evidence type="ECO:0000313" key="3">
    <source>
        <dbReference type="EMBL" id="NKY96779.1"/>
    </source>
</evidence>
<dbReference type="SUPFAM" id="SSF46955">
    <property type="entry name" value="Putative DNA-binding domain"/>
    <property type="match status" value="1"/>
</dbReference>
<dbReference type="AlphaFoldDB" id="A0A7X6M969"/>
<feature type="region of interest" description="Disordered" evidence="1">
    <location>
        <begin position="1"/>
        <end position="27"/>
    </location>
</feature>
<protein>
    <submittedName>
        <fullName evidence="3">Helix-turn-helix domain-containing protein</fullName>
    </submittedName>
</protein>